<proteinExistence type="predicted"/>
<dbReference type="Pfam" id="PF14478">
    <property type="entry name" value="DUF4430"/>
    <property type="match status" value="1"/>
</dbReference>
<feature type="domain" description="Transcobalamin-like C-terminal" evidence="2">
    <location>
        <begin position="165"/>
        <end position="217"/>
    </location>
</feature>
<dbReference type="RefSeq" id="WP_274924984.1">
    <property type="nucleotide sequence ID" value="NZ_JAKELO010000002.1"/>
</dbReference>
<evidence type="ECO:0000313" key="3">
    <source>
        <dbReference type="EMBL" id="MDE4908353.1"/>
    </source>
</evidence>
<evidence type="ECO:0000256" key="1">
    <source>
        <dbReference type="SAM" id="MobiDB-lite"/>
    </source>
</evidence>
<feature type="region of interest" description="Disordered" evidence="1">
    <location>
        <begin position="97"/>
        <end position="116"/>
    </location>
</feature>
<protein>
    <submittedName>
        <fullName evidence="3">DUF4430 domain-containing protein</fullName>
    </submittedName>
</protein>
<dbReference type="Proteomes" id="UP001143747">
    <property type="component" value="Unassembled WGS sequence"/>
</dbReference>
<reference evidence="3" key="1">
    <citation type="submission" date="2022-01" db="EMBL/GenBank/DDBJ databases">
        <title>Draft genome of Methanogenium marinum DSM 15558.</title>
        <authorList>
            <person name="Chen S.-C."/>
            <person name="You Y.-T."/>
        </authorList>
    </citation>
    <scope>NUCLEOTIDE SEQUENCE</scope>
    <source>
        <strain evidence="3">DSM 15558</strain>
    </source>
</reference>
<dbReference type="AlphaFoldDB" id="A0A9Q4PYB3"/>
<organism evidence="3 4">
    <name type="scientific">Methanogenium marinum</name>
    <dbReference type="NCBI Taxonomy" id="348610"/>
    <lineage>
        <taxon>Archaea</taxon>
        <taxon>Methanobacteriati</taxon>
        <taxon>Methanobacteriota</taxon>
        <taxon>Stenosarchaea group</taxon>
        <taxon>Methanomicrobia</taxon>
        <taxon>Methanomicrobiales</taxon>
        <taxon>Methanomicrobiaceae</taxon>
        <taxon>Methanogenium</taxon>
    </lineage>
</organism>
<gene>
    <name evidence="3" type="ORF">L0665_06980</name>
</gene>
<sequence length="542" mass="55841">MHRAVGVCAAFLALLICVTAPAAAISILSVTQDGAGEPVMVTLDREGTVSFQYNGGTPIFAHGITVKFIPPGEGVVTFSATDPVSGMITTPRSITITDETLSPTPTPQIGGGGGGSDTPSVVWKSVTLPAGTFDVVADNSEETCAVSWQSALGTLKAAGVSFKVSDKWDGGLFIFEVDGTPSEDVAGWMYQVNGASPVTTAEKCTVSAGDKVIWYYSESMSQTPEQSPKAFYYKVQTSTAPAPGVSSTENGETEKGQDVTADAVSYPLSLPPGSDLRLSEGRMYLSVNVPMAASAGDEITFVGNTMFITREDVVLKIRFADFTDKSGVISGEITDVTVETTPVMVTCASGAAPEICLLINLMTIPMDADIDVIATPISGLSAVPAQILGAANAALGVEGKCVSTAGWQMDAEKRGLENGVDVGDVIVRITADPACITKMGGLSVLRLVHIMDDGTAEVLALRSAGTTEDGKMILEADPAAGLSSFIFVSIAKAPAASGTAVTTTAPEAQATPEPTESGTPLTALCAAVGLLAVTGIYRNKKR</sequence>
<dbReference type="Gene3D" id="2.170.130.30">
    <property type="match status" value="1"/>
</dbReference>
<name>A0A9Q4PYB3_9EURY</name>
<dbReference type="InterPro" id="IPR027954">
    <property type="entry name" value="Transcobalamin-like_C"/>
</dbReference>
<comment type="caution">
    <text evidence="3">The sequence shown here is derived from an EMBL/GenBank/DDBJ whole genome shotgun (WGS) entry which is preliminary data.</text>
</comment>
<accession>A0A9Q4PYB3</accession>
<keyword evidence="4" id="KW-1185">Reference proteome</keyword>
<evidence type="ECO:0000313" key="4">
    <source>
        <dbReference type="Proteomes" id="UP001143747"/>
    </source>
</evidence>
<dbReference type="EMBL" id="JAKELO010000002">
    <property type="protein sequence ID" value="MDE4908353.1"/>
    <property type="molecule type" value="Genomic_DNA"/>
</dbReference>
<evidence type="ECO:0000259" key="2">
    <source>
        <dbReference type="Pfam" id="PF14478"/>
    </source>
</evidence>